<protein>
    <submittedName>
        <fullName evidence="1">Uncharacterized protein</fullName>
    </submittedName>
</protein>
<organism evidence="1 2">
    <name type="scientific">Entomophthora muscae</name>
    <dbReference type="NCBI Taxonomy" id="34485"/>
    <lineage>
        <taxon>Eukaryota</taxon>
        <taxon>Fungi</taxon>
        <taxon>Fungi incertae sedis</taxon>
        <taxon>Zoopagomycota</taxon>
        <taxon>Entomophthoromycotina</taxon>
        <taxon>Entomophthoromycetes</taxon>
        <taxon>Entomophthorales</taxon>
        <taxon>Entomophthoraceae</taxon>
        <taxon>Entomophthora</taxon>
    </lineage>
</organism>
<comment type="caution">
    <text evidence="1">The sequence shown here is derived from an EMBL/GenBank/DDBJ whole genome shotgun (WGS) entry which is preliminary data.</text>
</comment>
<name>A0ACC2TWD1_9FUNG</name>
<dbReference type="EMBL" id="QTSX02002137">
    <property type="protein sequence ID" value="KAJ9078781.1"/>
    <property type="molecule type" value="Genomic_DNA"/>
</dbReference>
<sequence length="564" mass="63658">MKRASLLQVAMIWGVCFGEVHYTKLVWSRDGCTVIDEGVLLKYSPLDGQPKNKVVSVTKPLIAPKAGDVQAIEDGGKVVEMFSQSLNALESFIPKGCIAESSRRVKRERKEPQTEVRKIVSSGDPKNRIDVVFMGDGYTKKEKKKFFDDIERLTNDMFKGITFRSWLPLFNIWAIHVESEESGIGYNGPKNTPFQLFRKQGQLRGILPGNPRYARQVCKLTGEGGCDYPSLIGNDDFYGGLGGEFVIATSSKKSGTIVLRHEMGHNFAKVGEEYDSGQVYSGVNFASSLSNLGWKDWLTGPVREERAMYRILKYPWQDLSEGQWSTTFNSDGSYSRWFLSLSVTAADKKDSLEFLLDGKPLNWQSKGSVDREFYEWKGTSGFSKGNHTFQVRSLKPTANSKIPQMIASVTLHEFGNEAEFNMDNENYSAYPTWNSDYEKSYRPTNEKCLMRNMTSLTFCNVCKEGIWSQFLQRVSLIDSLDFENDVLVLTTLKLGQFREGSLISGEKLTIEWTLNDSPATQYNGKLTIPSPAKGKWTANVTFSSPEIYQKSPNWANDHQTIKVK</sequence>
<keyword evidence="2" id="KW-1185">Reference proteome</keyword>
<evidence type="ECO:0000313" key="1">
    <source>
        <dbReference type="EMBL" id="KAJ9078781.1"/>
    </source>
</evidence>
<evidence type="ECO:0000313" key="2">
    <source>
        <dbReference type="Proteomes" id="UP001165960"/>
    </source>
</evidence>
<dbReference type="Proteomes" id="UP001165960">
    <property type="component" value="Unassembled WGS sequence"/>
</dbReference>
<reference evidence="1" key="1">
    <citation type="submission" date="2022-04" db="EMBL/GenBank/DDBJ databases">
        <title>Genome of the entomopathogenic fungus Entomophthora muscae.</title>
        <authorList>
            <person name="Elya C."/>
            <person name="Lovett B.R."/>
            <person name="Lee E."/>
            <person name="Macias A.M."/>
            <person name="Hajek A.E."/>
            <person name="De Bivort B.L."/>
            <person name="Kasson M.T."/>
            <person name="De Fine Licht H.H."/>
            <person name="Stajich J.E."/>
        </authorList>
    </citation>
    <scope>NUCLEOTIDE SEQUENCE</scope>
    <source>
        <strain evidence="1">Berkeley</strain>
    </source>
</reference>
<proteinExistence type="predicted"/>
<accession>A0ACC2TWD1</accession>
<gene>
    <name evidence="1" type="ORF">DSO57_1003245</name>
</gene>